<dbReference type="Proteomes" id="UP001141253">
    <property type="component" value="Chromosome 7"/>
</dbReference>
<sequence length="92" mass="10072">MKSLVVILKSMGDWMNKQLHIPDPHSAKKPDAAENIPGPGSLPMANGNGDEAVEGLDSHSETSTEASDVSTIEQQRAYKLEFQINDFILYIC</sequence>
<name>A0ABQ9AXR4_9ROSI</name>
<reference evidence="2" key="1">
    <citation type="submission" date="2022-10" db="EMBL/GenBank/DDBJ databases">
        <authorList>
            <person name="Hyden B.L."/>
            <person name="Feng K."/>
            <person name="Yates T."/>
            <person name="Jawdy S."/>
            <person name="Smart L.B."/>
            <person name="Muchero W."/>
        </authorList>
    </citation>
    <scope>NUCLEOTIDE SEQUENCE</scope>
    <source>
        <tissue evidence="2">Shoot tip</tissue>
    </source>
</reference>
<evidence type="ECO:0000313" key="3">
    <source>
        <dbReference type="Proteomes" id="UP001141253"/>
    </source>
</evidence>
<feature type="region of interest" description="Disordered" evidence="1">
    <location>
        <begin position="20"/>
        <end position="69"/>
    </location>
</feature>
<evidence type="ECO:0000313" key="2">
    <source>
        <dbReference type="EMBL" id="KAJ6365935.1"/>
    </source>
</evidence>
<accession>A0ABQ9AXR4</accession>
<organism evidence="2 3">
    <name type="scientific">Salix suchowensis</name>
    <dbReference type="NCBI Taxonomy" id="1278906"/>
    <lineage>
        <taxon>Eukaryota</taxon>
        <taxon>Viridiplantae</taxon>
        <taxon>Streptophyta</taxon>
        <taxon>Embryophyta</taxon>
        <taxon>Tracheophyta</taxon>
        <taxon>Spermatophyta</taxon>
        <taxon>Magnoliopsida</taxon>
        <taxon>eudicotyledons</taxon>
        <taxon>Gunneridae</taxon>
        <taxon>Pentapetalae</taxon>
        <taxon>rosids</taxon>
        <taxon>fabids</taxon>
        <taxon>Malpighiales</taxon>
        <taxon>Salicaceae</taxon>
        <taxon>Saliceae</taxon>
        <taxon>Salix</taxon>
    </lineage>
</organism>
<proteinExistence type="predicted"/>
<evidence type="ECO:0000256" key="1">
    <source>
        <dbReference type="SAM" id="MobiDB-lite"/>
    </source>
</evidence>
<keyword evidence="3" id="KW-1185">Reference proteome</keyword>
<feature type="compositionally biased region" description="Basic and acidic residues" evidence="1">
    <location>
        <begin position="20"/>
        <end position="32"/>
    </location>
</feature>
<gene>
    <name evidence="2" type="ORF">OIU77_002491</name>
</gene>
<comment type="caution">
    <text evidence="2">The sequence shown here is derived from an EMBL/GenBank/DDBJ whole genome shotgun (WGS) entry which is preliminary data.</text>
</comment>
<reference evidence="2" key="2">
    <citation type="journal article" date="2023" name="Int. J. Mol. Sci.">
        <title>De Novo Assembly and Annotation of 11 Diverse Shrub Willow (Salix) Genomes Reveals Novel Gene Organization in Sex-Linked Regions.</title>
        <authorList>
            <person name="Hyden B."/>
            <person name="Feng K."/>
            <person name="Yates T.B."/>
            <person name="Jawdy S."/>
            <person name="Cereghino C."/>
            <person name="Smart L.B."/>
            <person name="Muchero W."/>
        </authorList>
    </citation>
    <scope>NUCLEOTIDE SEQUENCE</scope>
    <source>
        <tissue evidence="2">Shoot tip</tissue>
    </source>
</reference>
<protein>
    <submittedName>
        <fullName evidence="2">Uncharacterized protein</fullName>
    </submittedName>
</protein>
<dbReference type="EMBL" id="JAPFFI010000014">
    <property type="protein sequence ID" value="KAJ6365935.1"/>
    <property type="molecule type" value="Genomic_DNA"/>
</dbReference>